<dbReference type="EMBL" id="MK072076">
    <property type="protein sequence ID" value="AYV78396.1"/>
    <property type="molecule type" value="Genomic_DNA"/>
</dbReference>
<sequence length="135" mass="16358">MTKASNISMLTDKWKSVIDYDEKKNKVNITPIGEQYLENYKEINRVLDVLDLYKSMRAFRVNDQLTQYYLDKWHYHIRFDWKKKRIHISDKGYDIITDCEEINLVYKTLHECELEAPRVITIRRNIPIVKPQIHL</sequence>
<name>A0A3G4ZU08_9VIRU</name>
<accession>A0A3G4ZU08</accession>
<proteinExistence type="predicted"/>
<reference evidence="1" key="1">
    <citation type="submission" date="2018-10" db="EMBL/GenBank/DDBJ databases">
        <title>Hidden diversity of soil giant viruses.</title>
        <authorList>
            <person name="Schulz F."/>
            <person name="Alteio L."/>
            <person name="Goudeau D."/>
            <person name="Ryan E.M."/>
            <person name="Malmstrom R.R."/>
            <person name="Blanchard J."/>
            <person name="Woyke T."/>
        </authorList>
    </citation>
    <scope>NUCLEOTIDE SEQUENCE</scope>
    <source>
        <strain evidence="1">EDV1</strain>
    </source>
</reference>
<organism evidence="1">
    <name type="scientific">Edafosvirus sp</name>
    <dbReference type="NCBI Taxonomy" id="2487765"/>
    <lineage>
        <taxon>Viruses</taxon>
        <taxon>Varidnaviria</taxon>
        <taxon>Bamfordvirae</taxon>
        <taxon>Nucleocytoviricota</taxon>
        <taxon>Megaviricetes</taxon>
        <taxon>Imitervirales</taxon>
        <taxon>Mimiviridae</taxon>
        <taxon>Klosneuvirinae</taxon>
    </lineage>
</organism>
<gene>
    <name evidence="1" type="ORF">Edafosvirus11_31</name>
</gene>
<protein>
    <submittedName>
        <fullName evidence="1">Uncharacterized protein</fullName>
    </submittedName>
</protein>
<evidence type="ECO:0000313" key="1">
    <source>
        <dbReference type="EMBL" id="AYV78396.1"/>
    </source>
</evidence>